<keyword evidence="8" id="KW-0472">Membrane</keyword>
<dbReference type="PANTHER" id="PTHR24291:SF189">
    <property type="entry name" value="CYTOCHROME P450 4C3-RELATED"/>
    <property type="match status" value="1"/>
</dbReference>
<evidence type="ECO:0000256" key="8">
    <source>
        <dbReference type="ARBA" id="ARBA00023136"/>
    </source>
</evidence>
<sequence>MERKIERLGDAKNGSEKRTNCFLDILLDLQEQSDLTDEDIREEVETFMFEDTDINQDVTLDDMAKMRYAIIGRVITEPTEIGKYFIKIITRVDYRWIRNSEGSNSYGATLCNSSRSEKLQTIKYFHNPDEFDPDHFTTERVKMRNREPYAYLPFSAGPRNCIGKLKFFLYCRKSWINSKQCNIFEPREMNIISR</sequence>
<comment type="subcellular location">
    <subcellularLocation>
        <location evidence="2">Endoplasmic reticulum membrane</location>
    </subcellularLocation>
</comment>
<evidence type="ECO:0000256" key="3">
    <source>
        <dbReference type="ARBA" id="ARBA00010617"/>
    </source>
</evidence>
<evidence type="ECO:0000256" key="7">
    <source>
        <dbReference type="ARBA" id="ARBA00023033"/>
    </source>
</evidence>
<keyword evidence="9" id="KW-0479">Metal-binding</keyword>
<dbReference type="GO" id="GO:0020037">
    <property type="term" value="F:heme binding"/>
    <property type="evidence" value="ECO:0007669"/>
    <property type="project" value="InterPro"/>
</dbReference>
<accession>A0A1I8BK41</accession>
<evidence type="ECO:0000256" key="4">
    <source>
        <dbReference type="ARBA" id="ARBA00022617"/>
    </source>
</evidence>
<evidence type="ECO:0000256" key="5">
    <source>
        <dbReference type="ARBA" id="ARBA00022824"/>
    </source>
</evidence>
<dbReference type="GO" id="GO:0016705">
    <property type="term" value="F:oxidoreductase activity, acting on paired donors, with incorporation or reduction of molecular oxygen"/>
    <property type="evidence" value="ECO:0007669"/>
    <property type="project" value="InterPro"/>
</dbReference>
<name>A0A1I8BK41_MELHA</name>
<evidence type="ECO:0000256" key="2">
    <source>
        <dbReference type="ARBA" id="ARBA00004586"/>
    </source>
</evidence>
<protein>
    <submittedName>
        <fullName evidence="11">EF-hand domain-containing protein</fullName>
    </submittedName>
</protein>
<dbReference type="InterPro" id="IPR001128">
    <property type="entry name" value="Cyt_P450"/>
</dbReference>
<evidence type="ECO:0000313" key="10">
    <source>
        <dbReference type="Proteomes" id="UP000095281"/>
    </source>
</evidence>
<keyword evidence="6 9" id="KW-0408">Iron</keyword>
<dbReference type="InterPro" id="IPR017972">
    <property type="entry name" value="Cyt_P450_CS"/>
</dbReference>
<dbReference type="PANTHER" id="PTHR24291">
    <property type="entry name" value="CYTOCHROME P450 FAMILY 4"/>
    <property type="match status" value="1"/>
</dbReference>
<keyword evidence="9" id="KW-0560">Oxidoreductase</keyword>
<dbReference type="Pfam" id="PF00067">
    <property type="entry name" value="p450"/>
    <property type="match status" value="1"/>
</dbReference>
<dbReference type="InterPro" id="IPR050196">
    <property type="entry name" value="Cytochrome_P450_Monoox"/>
</dbReference>
<organism evidence="10 11">
    <name type="scientific">Meloidogyne hapla</name>
    <name type="common">Root-knot nematode worm</name>
    <dbReference type="NCBI Taxonomy" id="6305"/>
    <lineage>
        <taxon>Eukaryota</taxon>
        <taxon>Metazoa</taxon>
        <taxon>Ecdysozoa</taxon>
        <taxon>Nematoda</taxon>
        <taxon>Chromadorea</taxon>
        <taxon>Rhabditida</taxon>
        <taxon>Tylenchina</taxon>
        <taxon>Tylenchomorpha</taxon>
        <taxon>Tylenchoidea</taxon>
        <taxon>Meloidogynidae</taxon>
        <taxon>Meloidogyninae</taxon>
        <taxon>Meloidogyne</taxon>
    </lineage>
</organism>
<dbReference type="Gene3D" id="1.10.630.10">
    <property type="entry name" value="Cytochrome P450"/>
    <property type="match status" value="1"/>
</dbReference>
<dbReference type="PROSITE" id="PS00086">
    <property type="entry name" value="CYTOCHROME_P450"/>
    <property type="match status" value="1"/>
</dbReference>
<dbReference type="AlphaFoldDB" id="A0A1I8BK41"/>
<keyword evidence="10" id="KW-1185">Reference proteome</keyword>
<dbReference type="GO" id="GO:0005506">
    <property type="term" value="F:iron ion binding"/>
    <property type="evidence" value="ECO:0007669"/>
    <property type="project" value="InterPro"/>
</dbReference>
<dbReference type="SUPFAM" id="SSF48264">
    <property type="entry name" value="Cytochrome P450"/>
    <property type="match status" value="1"/>
</dbReference>
<comment type="cofactor">
    <cofactor evidence="1">
        <name>heme</name>
        <dbReference type="ChEBI" id="CHEBI:30413"/>
    </cofactor>
</comment>
<keyword evidence="7 9" id="KW-0503">Monooxygenase</keyword>
<keyword evidence="4 9" id="KW-0349">Heme</keyword>
<evidence type="ECO:0000256" key="6">
    <source>
        <dbReference type="ARBA" id="ARBA00023004"/>
    </source>
</evidence>
<dbReference type="GO" id="GO:0004497">
    <property type="term" value="F:monooxygenase activity"/>
    <property type="evidence" value="ECO:0007669"/>
    <property type="project" value="UniProtKB-KW"/>
</dbReference>
<evidence type="ECO:0000313" key="11">
    <source>
        <dbReference type="WBParaSite" id="MhA1_Contig270.frz3.fgene1"/>
    </source>
</evidence>
<evidence type="ECO:0000256" key="1">
    <source>
        <dbReference type="ARBA" id="ARBA00001971"/>
    </source>
</evidence>
<evidence type="ECO:0000256" key="9">
    <source>
        <dbReference type="RuleBase" id="RU000461"/>
    </source>
</evidence>
<dbReference type="Proteomes" id="UP000095281">
    <property type="component" value="Unplaced"/>
</dbReference>
<comment type="similarity">
    <text evidence="3 9">Belongs to the cytochrome P450 family.</text>
</comment>
<proteinExistence type="inferred from homology"/>
<dbReference type="GO" id="GO:0005789">
    <property type="term" value="C:endoplasmic reticulum membrane"/>
    <property type="evidence" value="ECO:0007669"/>
    <property type="project" value="UniProtKB-SubCell"/>
</dbReference>
<dbReference type="InterPro" id="IPR036396">
    <property type="entry name" value="Cyt_P450_sf"/>
</dbReference>
<keyword evidence="5" id="KW-0256">Endoplasmic reticulum</keyword>
<reference evidence="11" key="1">
    <citation type="submission" date="2016-11" db="UniProtKB">
        <authorList>
            <consortium name="WormBaseParasite"/>
        </authorList>
    </citation>
    <scope>IDENTIFICATION</scope>
</reference>
<dbReference type="WBParaSite" id="MhA1_Contig270.frz3.fgene1">
    <property type="protein sequence ID" value="MhA1_Contig270.frz3.fgene1"/>
    <property type="gene ID" value="MhA1_Contig270.frz3.fgene1"/>
</dbReference>